<name>A0ABQ6P7D4_9SPHN</name>
<evidence type="ECO:0000313" key="3">
    <source>
        <dbReference type="Proteomes" id="UP001187221"/>
    </source>
</evidence>
<organism evidence="2 3">
    <name type="scientific">Novosphingobium pituita</name>
    <dbReference type="NCBI Taxonomy" id="3056842"/>
    <lineage>
        <taxon>Bacteria</taxon>
        <taxon>Pseudomonadati</taxon>
        <taxon>Pseudomonadota</taxon>
        <taxon>Alphaproteobacteria</taxon>
        <taxon>Sphingomonadales</taxon>
        <taxon>Sphingomonadaceae</taxon>
        <taxon>Novosphingobium</taxon>
    </lineage>
</organism>
<dbReference type="EMBL" id="BTFW01000001">
    <property type="protein sequence ID" value="GMM61138.1"/>
    <property type="molecule type" value="Genomic_DNA"/>
</dbReference>
<feature type="domain" description="Ig-like SoxY" evidence="1">
    <location>
        <begin position="22"/>
        <end position="124"/>
    </location>
</feature>
<reference evidence="2 3" key="1">
    <citation type="submission" date="2023-06" db="EMBL/GenBank/DDBJ databases">
        <title>Draft genome sequence of Novosphingobium sp. strain IK01.</title>
        <authorList>
            <person name="Hatamoto M."/>
            <person name="Ikarashi T."/>
            <person name="Yamaguchi T."/>
        </authorList>
    </citation>
    <scope>NUCLEOTIDE SEQUENCE [LARGE SCALE GENOMIC DNA]</scope>
    <source>
        <strain evidence="2 3">IK01</strain>
    </source>
</reference>
<sequence length="244" mass="26403">MAQVLPADPLRSPMWENHAAWLFGTAPVRFDDMVTLLMPEVTENQHVFPITVDARAVPGVQRIVVLMDLNPLPLAIDHAPQGGRGYVALRVKLDQRTPVRAAALDGQGLWHVAGRWIDAAGGGCSAPPVSRVKGDWAQHLGEMRGGLWRESGAAPGDWRARVCVRHPMDTGFVDSIPAYNLETMTVTDARGTALGKMTINGSVSEDPAFTLILPGDARPPFAIHMADSNGRLFDGMLHPQEPAQ</sequence>
<dbReference type="InterPro" id="IPR038162">
    <property type="entry name" value="SoxY_sf"/>
</dbReference>
<dbReference type="InterPro" id="IPR014756">
    <property type="entry name" value="Ig_E-set"/>
</dbReference>
<dbReference type="InterPro" id="IPR032711">
    <property type="entry name" value="SoxY"/>
</dbReference>
<gene>
    <name evidence="2" type="ORF">NUTIK01_19150</name>
</gene>
<keyword evidence="3" id="KW-1185">Reference proteome</keyword>
<dbReference type="InterPro" id="IPR013783">
    <property type="entry name" value="Ig-like_fold"/>
</dbReference>
<dbReference type="Gene3D" id="2.60.40.2470">
    <property type="entry name" value="SoxY domain"/>
    <property type="match status" value="1"/>
</dbReference>
<protein>
    <submittedName>
        <fullName evidence="2">Quinoprotein dehydrogenase-associated SoxYZ-like carrier</fullName>
    </submittedName>
</protein>
<dbReference type="Proteomes" id="UP001187221">
    <property type="component" value="Unassembled WGS sequence"/>
</dbReference>
<evidence type="ECO:0000259" key="1">
    <source>
        <dbReference type="Pfam" id="PF13501"/>
    </source>
</evidence>
<dbReference type="NCBIfam" id="TIGR04557">
    <property type="entry name" value="fuse_rel_SoxYZ"/>
    <property type="match status" value="1"/>
</dbReference>
<dbReference type="SUPFAM" id="SSF81296">
    <property type="entry name" value="E set domains"/>
    <property type="match status" value="1"/>
</dbReference>
<evidence type="ECO:0000313" key="2">
    <source>
        <dbReference type="EMBL" id="GMM61138.1"/>
    </source>
</evidence>
<comment type="caution">
    <text evidence="2">The sequence shown here is derived from an EMBL/GenBank/DDBJ whole genome shotgun (WGS) entry which is preliminary data.</text>
</comment>
<dbReference type="InterPro" id="IPR030831">
    <property type="entry name" value="Fuse-rel_SoxYZ"/>
</dbReference>
<accession>A0ABQ6P7D4</accession>
<dbReference type="Gene3D" id="2.60.40.10">
    <property type="entry name" value="Immunoglobulins"/>
    <property type="match status" value="1"/>
</dbReference>
<proteinExistence type="predicted"/>
<dbReference type="Pfam" id="PF13501">
    <property type="entry name" value="SoxY"/>
    <property type="match status" value="1"/>
</dbReference>